<comment type="caution">
    <text evidence="1">The sequence shown here is derived from an EMBL/GenBank/DDBJ whole genome shotgun (WGS) entry which is preliminary data.</text>
</comment>
<dbReference type="Proteomes" id="UP000289437">
    <property type="component" value="Unassembled WGS sequence"/>
</dbReference>
<dbReference type="AlphaFoldDB" id="A0A4Q0SXQ6"/>
<organism evidence="1 2">
    <name type="scientific">Granulicella sibirica</name>
    <dbReference type="NCBI Taxonomy" id="2479048"/>
    <lineage>
        <taxon>Bacteria</taxon>
        <taxon>Pseudomonadati</taxon>
        <taxon>Acidobacteriota</taxon>
        <taxon>Terriglobia</taxon>
        <taxon>Terriglobales</taxon>
        <taxon>Acidobacteriaceae</taxon>
        <taxon>Granulicella</taxon>
    </lineage>
</organism>
<protein>
    <submittedName>
        <fullName evidence="1">Uncharacterized protein</fullName>
    </submittedName>
</protein>
<reference evidence="1 2" key="1">
    <citation type="submission" date="2018-11" db="EMBL/GenBank/DDBJ databases">
        <authorList>
            <person name="Mardanov A.V."/>
            <person name="Ravin N.V."/>
            <person name="Dedysh S.N."/>
        </authorList>
    </citation>
    <scope>NUCLEOTIDE SEQUENCE [LARGE SCALE GENOMIC DNA]</scope>
    <source>
        <strain evidence="1 2">AF10</strain>
    </source>
</reference>
<name>A0A4Q0SXQ6_9BACT</name>
<evidence type="ECO:0000313" key="2">
    <source>
        <dbReference type="Proteomes" id="UP000289437"/>
    </source>
</evidence>
<evidence type="ECO:0000313" key="1">
    <source>
        <dbReference type="EMBL" id="RXH53961.1"/>
    </source>
</evidence>
<sequence length="43" mass="4892">MGLPRILWHEQHPEAHEQTTLDFKVRGPAAAAIPLFEIKVSQK</sequence>
<dbReference type="EMBL" id="RDSM01000006">
    <property type="protein sequence ID" value="RXH53961.1"/>
    <property type="molecule type" value="Genomic_DNA"/>
</dbReference>
<proteinExistence type="predicted"/>
<reference evidence="2" key="2">
    <citation type="submission" date="2019-02" db="EMBL/GenBank/DDBJ databases">
        <title>Granulicella sibirica sp. nov., a psychrotolerant acidobacterium isolated from an organic soil layer in forested tundra, West Siberia.</title>
        <authorList>
            <person name="Oshkin I.Y."/>
            <person name="Kulichevskaya I.S."/>
            <person name="Rijpstra W.I.C."/>
            <person name="Sinninghe Damste J.S."/>
            <person name="Rakitin A.L."/>
            <person name="Ravin N.V."/>
            <person name="Dedysh S.N."/>
        </authorList>
    </citation>
    <scope>NUCLEOTIDE SEQUENCE [LARGE SCALE GENOMIC DNA]</scope>
    <source>
        <strain evidence="2">AF10</strain>
    </source>
</reference>
<keyword evidence="2" id="KW-1185">Reference proteome</keyword>
<gene>
    <name evidence="1" type="ORF">GRAN_4930</name>
</gene>
<accession>A0A4Q0SXQ6</accession>